<evidence type="ECO:0000313" key="8">
    <source>
        <dbReference type="Proteomes" id="UP000218811"/>
    </source>
</evidence>
<keyword evidence="3" id="KW-0812">Transmembrane</keyword>
<dbReference type="OrthoDB" id="263283at2759"/>
<dbReference type="Proteomes" id="UP000218811">
    <property type="component" value="Unassembled WGS sequence"/>
</dbReference>
<feature type="domain" description="Stealth protein CR3 conserved region 3" evidence="6">
    <location>
        <begin position="344"/>
        <end position="398"/>
    </location>
</feature>
<evidence type="ECO:0000313" key="7">
    <source>
        <dbReference type="EMBL" id="PCH36029.1"/>
    </source>
</evidence>
<dbReference type="InterPro" id="IPR021520">
    <property type="entry name" value="Stealth_CR2"/>
</dbReference>
<organism evidence="7 8">
    <name type="scientific">Wolfiporia cocos (strain MD-104)</name>
    <name type="common">Brown rot fungus</name>
    <dbReference type="NCBI Taxonomy" id="742152"/>
    <lineage>
        <taxon>Eukaryota</taxon>
        <taxon>Fungi</taxon>
        <taxon>Dikarya</taxon>
        <taxon>Basidiomycota</taxon>
        <taxon>Agaricomycotina</taxon>
        <taxon>Agaricomycetes</taxon>
        <taxon>Polyporales</taxon>
        <taxon>Phaeolaceae</taxon>
        <taxon>Wolfiporia</taxon>
    </lineage>
</organism>
<keyword evidence="2" id="KW-0808">Transferase</keyword>
<dbReference type="InterPro" id="IPR047141">
    <property type="entry name" value="Stealth"/>
</dbReference>
<sequence>MPPSTTDYIPLATLPYAAPPHPPRTTWAAAFLRRRNLILCSFLAFLLTLFALLQLAFRDYDADLDYLDYSEPASQTSYLPFQLPPPVQPATVLQPVQELPDDCLEAYYVRGDPCYTTPLPKLDFVWTWVNGSDPLQQEAKIAAAARFAPDDPWRPSDATTQARLYRDHDELRHSMRSVLAAFRPYTRRFTLLTADFAIPNTTPNLTLSSSWRLGQVPQWLNLGKQTRDGWADGSVELRIVHHAQMFETYSDTVFNSLAIESQLANVPDVADHFVYMNDDLYFARPMSPASFYTSAYGIVLHLEPSLVIPSSRPTPETPGEWRGMGESNYLLSERFGRRHRPYVMHEAKIVSRALLAEARAMFPESFARSATHHFRETAGPGAPSDVNTLFMHAHFIVERAREAMLWVWAVARVGSVDDAWGAAEARRAWEDLGGSWVGAEEEGDEGRLGERELLVRAGTRRTLEARRVAKIVAASGAQGGLGRTTYVFSSQDGYAYGDLGWGKERFPSLLPDTNEETRPQCKVNFDWCFAGLTRASDVFTNIAFNKHECGDCVISALMTQSGELGMGAVLPDDDRRLLPVAGTLPAFAGPRGAVHLPLAADWQQADFTLRSVLGPAGERSVRLWAMRLLQRYRYVIGSTPATFERLENPEQAQAVVDRLSNDRNVVLVCVNDDVEYGDDEVAETFIAFQERHWGRPAAWEKQ</sequence>
<dbReference type="Pfam" id="PF17102">
    <property type="entry name" value="Stealth_CR3"/>
    <property type="match status" value="1"/>
</dbReference>
<dbReference type="PANTHER" id="PTHR24045:SF0">
    <property type="entry name" value="N-ACETYLGLUCOSAMINE-1-PHOSPHOTRANSFERASE SUBUNITS ALPHA_BETA"/>
    <property type="match status" value="1"/>
</dbReference>
<dbReference type="GO" id="GO:0005794">
    <property type="term" value="C:Golgi apparatus"/>
    <property type="evidence" value="ECO:0007669"/>
    <property type="project" value="TreeGrafter"/>
</dbReference>
<keyword evidence="3" id="KW-1133">Transmembrane helix</keyword>
<evidence type="ECO:0000259" key="5">
    <source>
        <dbReference type="Pfam" id="PF17101"/>
    </source>
</evidence>
<evidence type="ECO:0000256" key="3">
    <source>
        <dbReference type="SAM" id="Phobius"/>
    </source>
</evidence>
<dbReference type="Pfam" id="PF11380">
    <property type="entry name" value="Stealth_CR2"/>
    <property type="match status" value="1"/>
</dbReference>
<protein>
    <recommendedName>
        <fullName evidence="9">Stealth protein CR3 conserved region 3 domain-containing protein</fullName>
    </recommendedName>
</protein>
<dbReference type="OMA" id="MAFLATH"/>
<feature type="domain" description="Stealth protein CR1 conserved region 1" evidence="5">
    <location>
        <begin position="121"/>
        <end position="143"/>
    </location>
</feature>
<name>A0A2H3JBB0_WOLCO</name>
<dbReference type="AlphaFoldDB" id="A0A2H3JBB0"/>
<feature type="transmembrane region" description="Helical" evidence="3">
    <location>
        <begin position="37"/>
        <end position="57"/>
    </location>
</feature>
<dbReference type="GO" id="GO:0003976">
    <property type="term" value="F:UDP-N-acetylglucosamine-lysosomal-enzyme N-acetylglucosaminephosphotransferase activity"/>
    <property type="evidence" value="ECO:0007669"/>
    <property type="project" value="TreeGrafter"/>
</dbReference>
<evidence type="ECO:0000259" key="4">
    <source>
        <dbReference type="Pfam" id="PF11380"/>
    </source>
</evidence>
<dbReference type="GO" id="GO:0046835">
    <property type="term" value="P:carbohydrate phosphorylation"/>
    <property type="evidence" value="ECO:0007669"/>
    <property type="project" value="TreeGrafter"/>
</dbReference>
<dbReference type="InterPro" id="IPR031358">
    <property type="entry name" value="Stealth_CR1"/>
</dbReference>
<dbReference type="EMBL" id="KB467865">
    <property type="protein sequence ID" value="PCH36029.1"/>
    <property type="molecule type" value="Genomic_DNA"/>
</dbReference>
<evidence type="ECO:0008006" key="9">
    <source>
        <dbReference type="Google" id="ProtNLM"/>
    </source>
</evidence>
<proteinExistence type="inferred from homology"/>
<reference evidence="7 8" key="1">
    <citation type="journal article" date="2012" name="Science">
        <title>The Paleozoic origin of enzymatic lignin decomposition reconstructed from 31 fungal genomes.</title>
        <authorList>
            <person name="Floudas D."/>
            <person name="Binder M."/>
            <person name="Riley R."/>
            <person name="Barry K."/>
            <person name="Blanchette R.A."/>
            <person name="Henrissat B."/>
            <person name="Martinez A.T."/>
            <person name="Otillar R."/>
            <person name="Spatafora J.W."/>
            <person name="Yadav J.S."/>
            <person name="Aerts A."/>
            <person name="Benoit I."/>
            <person name="Boyd A."/>
            <person name="Carlson A."/>
            <person name="Copeland A."/>
            <person name="Coutinho P.M."/>
            <person name="de Vries R.P."/>
            <person name="Ferreira P."/>
            <person name="Findley K."/>
            <person name="Foster B."/>
            <person name="Gaskell J."/>
            <person name="Glotzer D."/>
            <person name="Gorecki P."/>
            <person name="Heitman J."/>
            <person name="Hesse C."/>
            <person name="Hori C."/>
            <person name="Igarashi K."/>
            <person name="Jurgens J.A."/>
            <person name="Kallen N."/>
            <person name="Kersten P."/>
            <person name="Kohler A."/>
            <person name="Kuees U."/>
            <person name="Kumar T.K.A."/>
            <person name="Kuo A."/>
            <person name="LaButti K."/>
            <person name="Larrondo L.F."/>
            <person name="Lindquist E."/>
            <person name="Ling A."/>
            <person name="Lombard V."/>
            <person name="Lucas S."/>
            <person name="Lundell T."/>
            <person name="Martin R."/>
            <person name="McLaughlin D.J."/>
            <person name="Morgenstern I."/>
            <person name="Morin E."/>
            <person name="Murat C."/>
            <person name="Nagy L.G."/>
            <person name="Nolan M."/>
            <person name="Ohm R.A."/>
            <person name="Patyshakuliyeva A."/>
            <person name="Rokas A."/>
            <person name="Ruiz-Duenas F.J."/>
            <person name="Sabat G."/>
            <person name="Salamov A."/>
            <person name="Samejima M."/>
            <person name="Schmutz J."/>
            <person name="Slot J.C."/>
            <person name="St John F."/>
            <person name="Stenlid J."/>
            <person name="Sun H."/>
            <person name="Sun S."/>
            <person name="Syed K."/>
            <person name="Tsang A."/>
            <person name="Wiebenga A."/>
            <person name="Young D."/>
            <person name="Pisabarro A."/>
            <person name="Eastwood D.C."/>
            <person name="Martin F."/>
            <person name="Cullen D."/>
            <person name="Grigoriev I.V."/>
            <person name="Hibbett D.S."/>
        </authorList>
    </citation>
    <scope>NUCLEOTIDE SEQUENCE [LARGE SCALE GENOMIC DNA]</scope>
    <source>
        <strain evidence="7 8">MD-104</strain>
    </source>
</reference>
<dbReference type="Pfam" id="PF17101">
    <property type="entry name" value="Stealth_CR1"/>
    <property type="match status" value="1"/>
</dbReference>
<gene>
    <name evidence="7" type="ORF">WOLCODRAFT_28307</name>
</gene>
<evidence type="ECO:0000256" key="2">
    <source>
        <dbReference type="ARBA" id="ARBA00022679"/>
    </source>
</evidence>
<accession>A0A2H3JBB0</accession>
<evidence type="ECO:0000256" key="1">
    <source>
        <dbReference type="ARBA" id="ARBA00007583"/>
    </source>
</evidence>
<comment type="similarity">
    <text evidence="1">Belongs to the stealth family.</text>
</comment>
<dbReference type="PANTHER" id="PTHR24045">
    <property type="match status" value="1"/>
</dbReference>
<evidence type="ECO:0000259" key="6">
    <source>
        <dbReference type="Pfam" id="PF17102"/>
    </source>
</evidence>
<feature type="domain" description="Stealth protein CR2 conserved region 2" evidence="4">
    <location>
        <begin position="214"/>
        <end position="295"/>
    </location>
</feature>
<keyword evidence="8" id="KW-1185">Reference proteome</keyword>
<dbReference type="InterPro" id="IPR031357">
    <property type="entry name" value="Stealth_CR3"/>
</dbReference>
<dbReference type="STRING" id="742152.A0A2H3JBB0"/>
<keyword evidence="3" id="KW-0472">Membrane</keyword>